<evidence type="ECO:0000256" key="2">
    <source>
        <dbReference type="ARBA" id="ARBA00022679"/>
    </source>
</evidence>
<evidence type="ECO:0000256" key="6">
    <source>
        <dbReference type="ARBA" id="ARBA00022840"/>
    </source>
</evidence>
<dbReference type="GO" id="GO:0005524">
    <property type="term" value="F:ATP binding"/>
    <property type="evidence" value="ECO:0007669"/>
    <property type="project" value="UniProtKB-KW"/>
</dbReference>
<dbReference type="GO" id="GO:0051897">
    <property type="term" value="P:positive regulation of phosphatidylinositol 3-kinase/protein kinase B signal transduction"/>
    <property type="evidence" value="ECO:0007669"/>
    <property type="project" value="TreeGrafter"/>
</dbReference>
<keyword evidence="6" id="KW-0067">ATP-binding</keyword>
<name>W5J1L4_ANODA</name>
<keyword evidence="4" id="KW-0547">Nucleotide-binding</keyword>
<reference evidence="15" key="4">
    <citation type="submission" date="2015-06" db="UniProtKB">
        <authorList>
            <consortium name="EnsemblMetazoa"/>
        </authorList>
    </citation>
    <scope>IDENTIFICATION</scope>
</reference>
<dbReference type="InterPro" id="IPR038677">
    <property type="entry name" value="WIF_sf"/>
</dbReference>
<dbReference type="PROSITE" id="PS00109">
    <property type="entry name" value="PROTEIN_KINASE_TYR"/>
    <property type="match status" value="1"/>
</dbReference>
<dbReference type="InterPro" id="IPR003306">
    <property type="entry name" value="WIF"/>
</dbReference>
<dbReference type="VEuPathDB" id="VectorBase:ADAR2_009104"/>
<keyword evidence="16" id="KW-1185">Reference proteome</keyword>
<evidence type="ECO:0000313" key="14">
    <source>
        <dbReference type="EMBL" id="ETN58092.1"/>
    </source>
</evidence>
<feature type="domain" description="WIF" evidence="13">
    <location>
        <begin position="43"/>
        <end position="174"/>
    </location>
</feature>
<comment type="subcellular location">
    <subcellularLocation>
        <location evidence="1">Endomembrane system</location>
    </subcellularLocation>
</comment>
<dbReference type="SMART" id="SM00469">
    <property type="entry name" value="WIF"/>
    <property type="match status" value="1"/>
</dbReference>
<keyword evidence="14" id="KW-0675">Receptor</keyword>
<organism evidence="14">
    <name type="scientific">Anopheles darlingi</name>
    <name type="common">Mosquito</name>
    <dbReference type="NCBI Taxonomy" id="43151"/>
    <lineage>
        <taxon>Eukaryota</taxon>
        <taxon>Metazoa</taxon>
        <taxon>Ecdysozoa</taxon>
        <taxon>Arthropoda</taxon>
        <taxon>Hexapoda</taxon>
        <taxon>Insecta</taxon>
        <taxon>Pterygota</taxon>
        <taxon>Neoptera</taxon>
        <taxon>Endopterygota</taxon>
        <taxon>Diptera</taxon>
        <taxon>Nematocera</taxon>
        <taxon>Culicoidea</taxon>
        <taxon>Culicidae</taxon>
        <taxon>Anophelinae</taxon>
        <taxon>Anopheles</taxon>
    </lineage>
</organism>
<dbReference type="OrthoDB" id="535945at2759"/>
<evidence type="ECO:0000256" key="5">
    <source>
        <dbReference type="ARBA" id="ARBA00022777"/>
    </source>
</evidence>
<dbReference type="GO" id="GO:0005886">
    <property type="term" value="C:plasma membrane"/>
    <property type="evidence" value="ECO:0007669"/>
    <property type="project" value="TreeGrafter"/>
</dbReference>
<dbReference type="Gene3D" id="2.60.40.2170">
    <property type="entry name" value="Wnt, WIF domain"/>
    <property type="match status" value="1"/>
</dbReference>
<evidence type="ECO:0000256" key="8">
    <source>
        <dbReference type="ARBA" id="ARBA00023137"/>
    </source>
</evidence>
<dbReference type="eggNOG" id="KOG1024">
    <property type="taxonomic scope" value="Eukaryota"/>
</dbReference>
<dbReference type="GO" id="GO:0004714">
    <property type="term" value="F:transmembrane receptor protein tyrosine kinase activity"/>
    <property type="evidence" value="ECO:0007669"/>
    <property type="project" value="UniProtKB-EC"/>
</dbReference>
<dbReference type="InterPro" id="IPR011009">
    <property type="entry name" value="Kinase-like_dom_sf"/>
</dbReference>
<keyword evidence="9" id="KW-0325">Glycoprotein</keyword>
<keyword evidence="2" id="KW-0808">Transferase</keyword>
<evidence type="ECO:0000256" key="11">
    <source>
        <dbReference type="SAM" id="Phobius"/>
    </source>
</evidence>
<dbReference type="OMA" id="QSTDPCE"/>
<dbReference type="VEuPathDB" id="VectorBase:ADAC010329"/>
<dbReference type="GO" id="GO:0050793">
    <property type="term" value="P:regulation of developmental process"/>
    <property type="evidence" value="ECO:0007669"/>
    <property type="project" value="UniProtKB-ARBA"/>
</dbReference>
<dbReference type="GO" id="GO:0007409">
    <property type="term" value="P:axonogenesis"/>
    <property type="evidence" value="ECO:0007669"/>
    <property type="project" value="TreeGrafter"/>
</dbReference>
<protein>
    <submittedName>
        <fullName evidence="14">Receptor protein-tyrosine kinase</fullName>
    </submittedName>
</protein>
<dbReference type="GO" id="GO:0043235">
    <property type="term" value="C:receptor complex"/>
    <property type="evidence" value="ECO:0007669"/>
    <property type="project" value="TreeGrafter"/>
</dbReference>
<feature type="domain" description="Protein kinase" evidence="12">
    <location>
        <begin position="371"/>
        <end position="638"/>
    </location>
</feature>
<dbReference type="CDD" id="cd05043">
    <property type="entry name" value="PTK_Ryk"/>
    <property type="match status" value="1"/>
</dbReference>
<evidence type="ECO:0000259" key="13">
    <source>
        <dbReference type="PROSITE" id="PS50814"/>
    </source>
</evidence>
<dbReference type="Gene3D" id="1.10.510.10">
    <property type="entry name" value="Transferase(Phosphotransferase) domain 1"/>
    <property type="match status" value="1"/>
</dbReference>
<evidence type="ECO:0000256" key="4">
    <source>
        <dbReference type="ARBA" id="ARBA00022741"/>
    </source>
</evidence>
<dbReference type="FunFam" id="1.10.510.10:FF:001512">
    <property type="entry name" value="Receptor tyrosine-protein kinase erbB-2"/>
    <property type="match status" value="1"/>
</dbReference>
<dbReference type="Gene3D" id="3.30.200.20">
    <property type="entry name" value="Phosphorylase Kinase, domain 1"/>
    <property type="match status" value="1"/>
</dbReference>
<evidence type="ECO:0000256" key="9">
    <source>
        <dbReference type="ARBA" id="ARBA00023180"/>
    </source>
</evidence>
<dbReference type="STRING" id="43151.W5J1L4"/>
<dbReference type="InterPro" id="IPR000719">
    <property type="entry name" value="Prot_kinase_dom"/>
</dbReference>
<reference evidence="14" key="2">
    <citation type="submission" date="2010-05" db="EMBL/GenBank/DDBJ databases">
        <authorList>
            <person name="Almeida L.G."/>
            <person name="Nicolas M.F."/>
            <person name="Souza R.C."/>
            <person name="Vasconcelos A.T.R."/>
        </authorList>
    </citation>
    <scope>NUCLEOTIDE SEQUENCE</scope>
</reference>
<dbReference type="Proteomes" id="UP000000673">
    <property type="component" value="Unassembled WGS sequence"/>
</dbReference>
<dbReference type="PROSITE" id="PS50011">
    <property type="entry name" value="PROTEIN_KINASE_DOM"/>
    <property type="match status" value="1"/>
</dbReference>
<evidence type="ECO:0000313" key="16">
    <source>
        <dbReference type="Proteomes" id="UP000000673"/>
    </source>
</evidence>
<keyword evidence="8 14" id="KW-0829">Tyrosine-protein kinase</keyword>
<dbReference type="GO" id="GO:0010976">
    <property type="term" value="P:positive regulation of neuron projection development"/>
    <property type="evidence" value="ECO:0007669"/>
    <property type="project" value="TreeGrafter"/>
</dbReference>
<dbReference type="InterPro" id="IPR050122">
    <property type="entry name" value="RTK"/>
</dbReference>
<dbReference type="InterPro" id="IPR001245">
    <property type="entry name" value="Ser-Thr/Tyr_kinase_cat_dom"/>
</dbReference>
<dbReference type="PANTHER" id="PTHR24416:SF531">
    <property type="entry name" value="DERAILED 2, ISOFORM B"/>
    <property type="match status" value="1"/>
</dbReference>
<dbReference type="PRINTS" id="PR00109">
    <property type="entry name" value="TYRKINASE"/>
</dbReference>
<keyword evidence="11" id="KW-0812">Transmembrane</keyword>
<gene>
    <name evidence="14" type="ORF">AND_010329</name>
</gene>
<evidence type="ECO:0000259" key="12">
    <source>
        <dbReference type="PROSITE" id="PS50011"/>
    </source>
</evidence>
<keyword evidence="11" id="KW-1133">Transmembrane helix</keyword>
<keyword evidence="3" id="KW-0732">Signal</keyword>
<keyword evidence="7 11" id="KW-0472">Membrane</keyword>
<keyword evidence="5 14" id="KW-0418">Kinase</keyword>
<dbReference type="InterPro" id="IPR008266">
    <property type="entry name" value="Tyr_kinase_AS"/>
</dbReference>
<proteinExistence type="predicted"/>
<feature type="transmembrane region" description="Helical" evidence="11">
    <location>
        <begin position="198"/>
        <end position="222"/>
    </location>
</feature>
<dbReference type="PROSITE" id="PS50814">
    <property type="entry name" value="WIF"/>
    <property type="match status" value="1"/>
</dbReference>
<reference evidence="14" key="3">
    <citation type="journal article" date="2013" name="Nucleic Acids Res.">
        <title>The genome of Anopheles darlingi, the main neotropical malaria vector.</title>
        <authorList>
            <person name="Marinotti O."/>
            <person name="Cerqueira G.C."/>
            <person name="de Almeida L.G."/>
            <person name="Ferro M.I."/>
            <person name="Loreto E.L."/>
            <person name="Zaha A."/>
            <person name="Teixeira S.M."/>
            <person name="Wespiser A.R."/>
            <person name="Almeida E Silva A."/>
            <person name="Schlindwein A.D."/>
            <person name="Pacheco A.C."/>
            <person name="Silva A.L."/>
            <person name="Graveley B.R."/>
            <person name="Walenz B.P."/>
            <person name="Lima Bde A."/>
            <person name="Ribeiro C.A."/>
            <person name="Nunes-Silva C.G."/>
            <person name="de Carvalho C.R."/>
            <person name="Soares C.M."/>
            <person name="de Menezes C.B."/>
            <person name="Matiolli C."/>
            <person name="Caffrey D."/>
            <person name="Araujo D.A."/>
            <person name="de Oliveira D.M."/>
            <person name="Golenbock D."/>
            <person name="Grisard E.C."/>
            <person name="Fantinatti-Garboggini F."/>
            <person name="de Carvalho F.M."/>
            <person name="Barcellos F.G."/>
            <person name="Prosdocimi F."/>
            <person name="May G."/>
            <person name="Azevedo Junior G.M."/>
            <person name="Guimaraes G.M."/>
            <person name="Goldman G.H."/>
            <person name="Padilha I.Q."/>
            <person name="Batista Jda S."/>
            <person name="Ferro J.A."/>
            <person name="Ribeiro J.M."/>
            <person name="Fietto J.L."/>
            <person name="Dabbas K.M."/>
            <person name="Cerdeira L."/>
            <person name="Agnez-Lima L.F."/>
            <person name="Brocchi M."/>
            <person name="de Carvalho M.O."/>
            <person name="Teixeira Mde M."/>
            <person name="Diniz Maia Mde M."/>
            <person name="Goldman M.H."/>
            <person name="Cruz Schneider M.P."/>
            <person name="Felipe M.S."/>
            <person name="Hungria M."/>
            <person name="Nicolas M.F."/>
            <person name="Pereira M."/>
            <person name="Montes M.A."/>
            <person name="Cantao M.E."/>
            <person name="Vincentz M."/>
            <person name="Rafael M.S."/>
            <person name="Silverman N."/>
            <person name="Stoco P.H."/>
            <person name="Souza R.C."/>
            <person name="Vicentini R."/>
            <person name="Gazzinelli R.T."/>
            <person name="Neves Rde O."/>
            <person name="Silva R."/>
            <person name="Astolfi-Filho S."/>
            <person name="Maciel T.E."/>
            <person name="Urmenyi T.P."/>
            <person name="Tadei W.P."/>
            <person name="Camargo E.P."/>
            <person name="de Vasconcelos A.T."/>
        </authorList>
    </citation>
    <scope>NUCLEOTIDE SEQUENCE</scope>
</reference>
<dbReference type="SUPFAM" id="SSF56112">
    <property type="entry name" value="Protein kinase-like (PK-like)"/>
    <property type="match status" value="1"/>
</dbReference>
<reference evidence="14 16" key="1">
    <citation type="journal article" date="2010" name="BMC Genomics">
        <title>Combination of measures distinguishes pre-miRNAs from other stem-loops in the genome of the newly sequenced Anopheles darlingi.</title>
        <authorList>
            <person name="Mendes N.D."/>
            <person name="Freitas A.T."/>
            <person name="Vasconcelos A.T."/>
            <person name="Sagot M.F."/>
        </authorList>
    </citation>
    <scope>NUCLEOTIDE SEQUENCE</scope>
</reference>
<dbReference type="HOGENOM" id="CLU_000288_7_36_1"/>
<dbReference type="EMBL" id="ADMH02002166">
    <property type="protein sequence ID" value="ETN58092.1"/>
    <property type="molecule type" value="Genomic_DNA"/>
</dbReference>
<dbReference type="AlphaFoldDB" id="W5J1L4"/>
<dbReference type="GO" id="GO:0012505">
    <property type="term" value="C:endomembrane system"/>
    <property type="evidence" value="ECO:0007669"/>
    <property type="project" value="UniProtKB-SubCell"/>
</dbReference>
<evidence type="ECO:0000256" key="3">
    <source>
        <dbReference type="ARBA" id="ARBA00022729"/>
    </source>
</evidence>
<evidence type="ECO:0000313" key="15">
    <source>
        <dbReference type="EnsemblMetazoa" id="ADAC010329-PA"/>
    </source>
</evidence>
<evidence type="ECO:0000256" key="1">
    <source>
        <dbReference type="ARBA" id="ARBA00004308"/>
    </source>
</evidence>
<dbReference type="EnsemblMetazoa" id="ADAC010329-RA">
    <property type="protein sequence ID" value="ADAC010329-PA"/>
    <property type="gene ID" value="ADAC010329"/>
</dbReference>
<dbReference type="PANTHER" id="PTHR24416">
    <property type="entry name" value="TYROSINE-PROTEIN KINASE RECEPTOR"/>
    <property type="match status" value="1"/>
</dbReference>
<accession>W5J1L4</accession>
<dbReference type="GO" id="GO:0007169">
    <property type="term" value="P:cell surface receptor protein tyrosine kinase signaling pathway"/>
    <property type="evidence" value="ECO:0007669"/>
    <property type="project" value="TreeGrafter"/>
</dbReference>
<evidence type="ECO:0000256" key="7">
    <source>
        <dbReference type="ARBA" id="ARBA00023136"/>
    </source>
</evidence>
<evidence type="ECO:0000256" key="10">
    <source>
        <dbReference type="ARBA" id="ARBA00051243"/>
    </source>
</evidence>
<dbReference type="Pfam" id="PF07714">
    <property type="entry name" value="PK_Tyr_Ser-Thr"/>
    <property type="match status" value="1"/>
</dbReference>
<comment type="catalytic activity">
    <reaction evidence="10">
        <text>L-tyrosyl-[protein] + ATP = O-phospho-L-tyrosyl-[protein] + ADP + H(+)</text>
        <dbReference type="Rhea" id="RHEA:10596"/>
        <dbReference type="Rhea" id="RHEA-COMP:10136"/>
        <dbReference type="Rhea" id="RHEA-COMP:20101"/>
        <dbReference type="ChEBI" id="CHEBI:15378"/>
        <dbReference type="ChEBI" id="CHEBI:30616"/>
        <dbReference type="ChEBI" id="CHEBI:46858"/>
        <dbReference type="ChEBI" id="CHEBI:61978"/>
        <dbReference type="ChEBI" id="CHEBI:456216"/>
        <dbReference type="EC" id="2.7.10.1"/>
    </reaction>
</comment>
<dbReference type="Pfam" id="PF02019">
    <property type="entry name" value="WIF"/>
    <property type="match status" value="1"/>
</dbReference>
<sequence>MGLHQRYECRLQSSSSVAWWRLVLVTAVLLCGLPRPVNGYFDLFLNHSEMIKLMGIEADLFYVRDGAVNDYAMSFIVPMKPGIDFLRFSWQSRTAYPLPYTISVHYDDNEGAVQHPELDIPTSGIIPRAVDSFTVHIVCWGNVTKEVPVGIHLHVEGPPKHNDTKLIIKRNRICIKGMHPARNRLPAAEIAPQQGAPALLGAAACALGLVLVVGLIASAMYVRARKQIRQDSLHTSFTTAAYGSHQNVFIRLDPLGRPPSANSGSYATIASLNKYPISESKKSCFRSTPSPSPYATALLPLGNGHQNGGSTMGTESVYAKPESVCPSRVSYYASSQLTQVYSLSTPARSIHSNGSNPKDKLRRIAVSPGTILCQQLVQEGTYGRIYSGILHHPLGETRDVLIKTVVDGASLSQVAYLLSEGSTLCGISHPNILFPVAAVTELSGPPKVAYPLAAKGNLKLYLQSCREIGIQNSQLSTRQLVEFGLQVARGISHLHSLGVLHKDIATRNCVLDVELNVRVCDNALSRDVFPSDYHCLGDNENRPVKWMALETLEKKFFTVSSDIWSLGVLLWELATLAAMPFEEVDCFELSAYLRDGYRLAQPVNCPDEFYTVMSCCWLADYKQRPSFPQLIAYLHDFHDDLGKYI</sequence>